<name>A0A151TEB1_CAJCA</name>
<dbReference type="GO" id="GO:0015074">
    <property type="term" value="P:DNA integration"/>
    <property type="evidence" value="ECO:0007669"/>
    <property type="project" value="InterPro"/>
</dbReference>
<dbReference type="InterPro" id="IPR043502">
    <property type="entry name" value="DNA/RNA_pol_sf"/>
</dbReference>
<dbReference type="AlphaFoldDB" id="A0A151TEB1"/>
<dbReference type="Gene3D" id="3.30.420.10">
    <property type="entry name" value="Ribonuclease H-like superfamily/Ribonuclease H"/>
    <property type="match status" value="1"/>
</dbReference>
<dbReference type="OMA" id="RNWHETV"/>
<proteinExistence type="predicted"/>
<dbReference type="Pfam" id="PF17921">
    <property type="entry name" value="Integrase_H2C2"/>
    <property type="match status" value="1"/>
</dbReference>
<dbReference type="Pfam" id="PF00665">
    <property type="entry name" value="rve"/>
    <property type="match status" value="1"/>
</dbReference>
<dbReference type="PANTHER" id="PTHR37984">
    <property type="entry name" value="PROTEIN CBG26694"/>
    <property type="match status" value="1"/>
</dbReference>
<dbReference type="PANTHER" id="PTHR37984:SF5">
    <property type="entry name" value="PROTEIN NYNRIN-LIKE"/>
    <property type="match status" value="1"/>
</dbReference>
<evidence type="ECO:0000259" key="1">
    <source>
        <dbReference type="PROSITE" id="PS50994"/>
    </source>
</evidence>
<dbReference type="SUPFAM" id="SSF56672">
    <property type="entry name" value="DNA/RNA polymerases"/>
    <property type="match status" value="1"/>
</dbReference>
<dbReference type="InterPro" id="IPR012337">
    <property type="entry name" value="RNaseH-like_sf"/>
</dbReference>
<protein>
    <submittedName>
        <fullName evidence="2">Pro-Pol polyprotein</fullName>
    </submittedName>
</protein>
<gene>
    <name evidence="2" type="ORF">KK1_011624</name>
</gene>
<dbReference type="EMBL" id="CM003608">
    <property type="protein sequence ID" value="KYP65391.1"/>
    <property type="molecule type" value="Genomic_DNA"/>
</dbReference>
<feature type="domain" description="Integrase catalytic" evidence="1">
    <location>
        <begin position="295"/>
        <end position="455"/>
    </location>
</feature>
<dbReference type="Gene3D" id="3.10.10.10">
    <property type="entry name" value="HIV Type 1 Reverse Transcriptase, subunit A, domain 1"/>
    <property type="match status" value="1"/>
</dbReference>
<dbReference type="InterPro" id="IPR036397">
    <property type="entry name" value="RNaseH_sf"/>
</dbReference>
<accession>A0A151TEB1</accession>
<dbReference type="Proteomes" id="UP000075243">
    <property type="component" value="Chromosome 6"/>
</dbReference>
<keyword evidence="3" id="KW-1185">Reference proteome</keyword>
<sequence>MDQEVENLKEDKEQESELKLYFIFDDSPLGFERATKEEHKLESQDLLEEINLGTIENRKVTYISKLLQGELKEELIRVLHDYKDCFAWDYDEMPGLDRGLVEHRLPMIPGKKLVKQSPRKFAPEVIGKIKEEIERLLKAKFIRTSRYAEWISNVVPVMKKNGKLRVCIDFRDLNTALEKQIVEYLQNPNMKIERKIKLQALNYVLLNSELYRRGFDGVLFKCLGSHESYIAMAEIHEGICGAHQAGEKMKWTLSRKGFYWPTMIRDCIEFAKSCEECQRHGPIQKVPASELHSIIKPWPFRGWAIDIIGQIHPSSSKNHKYILVAIDYFTKWVEAIPLKEVEQKDIINFVEDHVITRFGIPQTITTDKGTVFIGRKFAQYAQSRGIKLITSTSYYAQANDQVEAANKVVIGLIKKHISSKPRNWHETVVQVLWAYRNSPRDATKTTPYKLVYGHEAILPIDINLQSIHIQKQNELPIEDYWNLMYDELVSLEEERLIALQNLVQQKERVEKTYNKRAKARSFRVGDLVLKVILPMDQKSRHFGKWSPKWEGPFIIDQVYSKNAYVIKEINSNMAKNV</sequence>
<dbReference type="SUPFAM" id="SSF53098">
    <property type="entry name" value="Ribonuclease H-like"/>
    <property type="match status" value="1"/>
</dbReference>
<evidence type="ECO:0000313" key="2">
    <source>
        <dbReference type="EMBL" id="KYP65391.1"/>
    </source>
</evidence>
<dbReference type="Gramene" id="C.cajan_11297.t">
    <property type="protein sequence ID" value="C.cajan_11297.t"/>
    <property type="gene ID" value="C.cajan_11297"/>
</dbReference>
<reference evidence="2 3" key="1">
    <citation type="journal article" date="2012" name="Nat. Biotechnol.">
        <title>Draft genome sequence of pigeonpea (Cajanus cajan), an orphan legume crop of resource-poor farmers.</title>
        <authorList>
            <person name="Varshney R.K."/>
            <person name="Chen W."/>
            <person name="Li Y."/>
            <person name="Bharti A.K."/>
            <person name="Saxena R.K."/>
            <person name="Schlueter J.A."/>
            <person name="Donoghue M.T."/>
            <person name="Azam S."/>
            <person name="Fan G."/>
            <person name="Whaley A.M."/>
            <person name="Farmer A.D."/>
            <person name="Sheridan J."/>
            <person name="Iwata A."/>
            <person name="Tuteja R."/>
            <person name="Penmetsa R.V."/>
            <person name="Wu W."/>
            <person name="Upadhyaya H.D."/>
            <person name="Yang S.P."/>
            <person name="Shah T."/>
            <person name="Saxena K.B."/>
            <person name="Michael T."/>
            <person name="McCombie W.R."/>
            <person name="Yang B."/>
            <person name="Zhang G."/>
            <person name="Yang H."/>
            <person name="Wang J."/>
            <person name="Spillane C."/>
            <person name="Cook D.R."/>
            <person name="May G.D."/>
            <person name="Xu X."/>
            <person name="Jackson S.A."/>
        </authorList>
    </citation>
    <scope>NUCLEOTIDE SEQUENCE [LARGE SCALE GENOMIC DNA]</scope>
    <source>
        <strain evidence="3">cv. Asha</strain>
    </source>
</reference>
<dbReference type="Gene3D" id="1.10.340.70">
    <property type="match status" value="1"/>
</dbReference>
<dbReference type="InterPro" id="IPR001584">
    <property type="entry name" value="Integrase_cat-core"/>
</dbReference>
<dbReference type="GO" id="GO:0003676">
    <property type="term" value="F:nucleic acid binding"/>
    <property type="evidence" value="ECO:0007669"/>
    <property type="project" value="InterPro"/>
</dbReference>
<evidence type="ECO:0000313" key="3">
    <source>
        <dbReference type="Proteomes" id="UP000075243"/>
    </source>
</evidence>
<dbReference type="InterPro" id="IPR041588">
    <property type="entry name" value="Integrase_H2C2"/>
</dbReference>
<organism evidence="2 3">
    <name type="scientific">Cajanus cajan</name>
    <name type="common">Pigeon pea</name>
    <name type="synonym">Cajanus indicus</name>
    <dbReference type="NCBI Taxonomy" id="3821"/>
    <lineage>
        <taxon>Eukaryota</taxon>
        <taxon>Viridiplantae</taxon>
        <taxon>Streptophyta</taxon>
        <taxon>Embryophyta</taxon>
        <taxon>Tracheophyta</taxon>
        <taxon>Spermatophyta</taxon>
        <taxon>Magnoliopsida</taxon>
        <taxon>eudicotyledons</taxon>
        <taxon>Gunneridae</taxon>
        <taxon>Pentapetalae</taxon>
        <taxon>rosids</taxon>
        <taxon>fabids</taxon>
        <taxon>Fabales</taxon>
        <taxon>Fabaceae</taxon>
        <taxon>Papilionoideae</taxon>
        <taxon>50 kb inversion clade</taxon>
        <taxon>NPAAA clade</taxon>
        <taxon>indigoferoid/millettioid clade</taxon>
        <taxon>Phaseoleae</taxon>
        <taxon>Cajanus</taxon>
    </lineage>
</organism>
<dbReference type="InterPro" id="IPR050951">
    <property type="entry name" value="Retrovirus_Pol_polyprotein"/>
</dbReference>
<dbReference type="PROSITE" id="PS50994">
    <property type="entry name" value="INTEGRASE"/>
    <property type="match status" value="1"/>
</dbReference>